<proteinExistence type="predicted"/>
<dbReference type="Proteomes" id="UP000177885">
    <property type="component" value="Unassembled WGS sequence"/>
</dbReference>
<accession>A0A1F7TKU2</accession>
<evidence type="ECO:0000313" key="2">
    <source>
        <dbReference type="Proteomes" id="UP000177885"/>
    </source>
</evidence>
<reference evidence="1 2" key="1">
    <citation type="journal article" date="2016" name="Nat. Commun.">
        <title>Thousands of microbial genomes shed light on interconnected biogeochemical processes in an aquifer system.</title>
        <authorList>
            <person name="Anantharaman K."/>
            <person name="Brown C.T."/>
            <person name="Hug L.A."/>
            <person name="Sharon I."/>
            <person name="Castelle C.J."/>
            <person name="Probst A.J."/>
            <person name="Thomas B.C."/>
            <person name="Singh A."/>
            <person name="Wilkins M.J."/>
            <person name="Karaoz U."/>
            <person name="Brodie E.L."/>
            <person name="Williams K.H."/>
            <person name="Hubbard S.S."/>
            <person name="Banfield J.F."/>
        </authorList>
    </citation>
    <scope>NUCLEOTIDE SEQUENCE [LARGE SCALE GENOMIC DNA]</scope>
</reference>
<name>A0A1F7TKU2_9BACT</name>
<dbReference type="STRING" id="1802385.A2856_02880"/>
<comment type="caution">
    <text evidence="1">The sequence shown here is derived from an EMBL/GenBank/DDBJ whole genome shotgun (WGS) entry which is preliminary data.</text>
</comment>
<organism evidence="1 2">
    <name type="scientific">Candidatus Uhrbacteria bacterium RIFCSPHIGHO2_01_FULL_63_20</name>
    <dbReference type="NCBI Taxonomy" id="1802385"/>
    <lineage>
        <taxon>Bacteria</taxon>
        <taxon>Candidatus Uhriibacteriota</taxon>
    </lineage>
</organism>
<protein>
    <submittedName>
        <fullName evidence="1">Uncharacterized protein</fullName>
    </submittedName>
</protein>
<gene>
    <name evidence="1" type="ORF">A2856_02880</name>
</gene>
<sequence length="62" mass="6460">MRAGAEALRAAGAVRVDASVTHALDLSRARASLNGLVHLTAAYDHRARPLSREALIALADAV</sequence>
<dbReference type="EMBL" id="MGDT01000007">
    <property type="protein sequence ID" value="OGL66600.1"/>
    <property type="molecule type" value="Genomic_DNA"/>
</dbReference>
<evidence type="ECO:0000313" key="1">
    <source>
        <dbReference type="EMBL" id="OGL66600.1"/>
    </source>
</evidence>
<dbReference type="AlphaFoldDB" id="A0A1F7TKU2"/>